<evidence type="ECO:0000259" key="2">
    <source>
        <dbReference type="Pfam" id="PF00561"/>
    </source>
</evidence>
<accession>A0ABQ6NH95</accession>
<dbReference type="InterPro" id="IPR000073">
    <property type="entry name" value="AB_hydrolase_1"/>
</dbReference>
<dbReference type="Pfam" id="PF08386">
    <property type="entry name" value="Abhydrolase_4"/>
    <property type="match status" value="1"/>
</dbReference>
<feature type="domain" description="AB hydrolase-1" evidence="2">
    <location>
        <begin position="28"/>
        <end position="137"/>
    </location>
</feature>
<dbReference type="PANTHER" id="PTHR43798:SF31">
    <property type="entry name" value="AB HYDROLASE SUPERFAMILY PROTEIN YCLE"/>
    <property type="match status" value="1"/>
</dbReference>
<name>A0ABQ6NH95_9BACL</name>
<evidence type="ECO:0000313" key="5">
    <source>
        <dbReference type="Proteomes" id="UP001285921"/>
    </source>
</evidence>
<organism evidence="4 5">
    <name type="scientific">Paenibacillus glycanilyticus</name>
    <dbReference type="NCBI Taxonomy" id="126569"/>
    <lineage>
        <taxon>Bacteria</taxon>
        <taxon>Bacillati</taxon>
        <taxon>Bacillota</taxon>
        <taxon>Bacilli</taxon>
        <taxon>Bacillales</taxon>
        <taxon>Paenibacillaceae</taxon>
        <taxon>Paenibacillus</taxon>
    </lineage>
</organism>
<dbReference type="PRINTS" id="PR00111">
    <property type="entry name" value="ABHYDROLASE"/>
</dbReference>
<dbReference type="InterPro" id="IPR050266">
    <property type="entry name" value="AB_hydrolase_sf"/>
</dbReference>
<dbReference type="GO" id="GO:0016787">
    <property type="term" value="F:hydrolase activity"/>
    <property type="evidence" value="ECO:0007669"/>
    <property type="project" value="UniProtKB-KW"/>
</dbReference>
<dbReference type="EMBL" id="BTCL01000003">
    <property type="protein sequence ID" value="GMK44109.1"/>
    <property type="molecule type" value="Genomic_DNA"/>
</dbReference>
<reference evidence="4 5" key="1">
    <citation type="submission" date="2023-05" db="EMBL/GenBank/DDBJ databases">
        <title>Draft genome of Paenibacillus sp. CCS26.</title>
        <authorList>
            <person name="Akita H."/>
            <person name="Shinto Y."/>
            <person name="Kimura Z."/>
        </authorList>
    </citation>
    <scope>NUCLEOTIDE SEQUENCE [LARGE SCALE GENOMIC DNA]</scope>
    <source>
        <strain evidence="4 5">CCS26</strain>
    </source>
</reference>
<dbReference type="Proteomes" id="UP001285921">
    <property type="component" value="Unassembled WGS sequence"/>
</dbReference>
<keyword evidence="5" id="KW-1185">Reference proteome</keyword>
<evidence type="ECO:0000256" key="1">
    <source>
        <dbReference type="ARBA" id="ARBA00022801"/>
    </source>
</evidence>
<dbReference type="Pfam" id="PF00561">
    <property type="entry name" value="Abhydrolase_1"/>
    <property type="match status" value="1"/>
</dbReference>
<protein>
    <submittedName>
        <fullName evidence="4">Alpha/beta hydrolase</fullName>
    </submittedName>
</protein>
<dbReference type="RefSeq" id="WP_317979174.1">
    <property type="nucleotide sequence ID" value="NZ_BTCL01000003.1"/>
</dbReference>
<feature type="domain" description="Peptidase S33 tripeptidyl aminopeptidase-like C-terminal" evidence="3">
    <location>
        <begin position="200"/>
        <end position="264"/>
    </location>
</feature>
<dbReference type="PANTHER" id="PTHR43798">
    <property type="entry name" value="MONOACYLGLYCEROL LIPASE"/>
    <property type="match status" value="1"/>
</dbReference>
<dbReference type="SUPFAM" id="SSF53474">
    <property type="entry name" value="alpha/beta-Hydrolases"/>
    <property type="match status" value="1"/>
</dbReference>
<proteinExistence type="predicted"/>
<sequence length="275" mass="31028">MISLDQKVGRLRDQEFNYYISGNENKETIVMLHAAFADHTLFQEQIPDLIGHYRLITLDMPGHGISAGTKSKLTMPDMPDIISRILADNRIASCHLLGVSLGSLVAQAFAERYPEQARSVIIVGGYSIHKANKRVRKEQQAEGLRWIGYLLFSMPKFKQHVLNASCATEQGRILFDRGIRHFRRQSFQAMSGMGSFYTEKTEPMPYPMLLIIGEHDRKLAHDAAEELHRLEPQSQLVTLPAAGHCANADEPEAFNRTVRHYLSNVNRCPSAGIRT</sequence>
<dbReference type="Gene3D" id="3.40.50.1820">
    <property type="entry name" value="alpha/beta hydrolase"/>
    <property type="match status" value="1"/>
</dbReference>
<evidence type="ECO:0000313" key="4">
    <source>
        <dbReference type="EMBL" id="GMK44109.1"/>
    </source>
</evidence>
<comment type="caution">
    <text evidence="4">The sequence shown here is derived from an EMBL/GenBank/DDBJ whole genome shotgun (WGS) entry which is preliminary data.</text>
</comment>
<dbReference type="InterPro" id="IPR029058">
    <property type="entry name" value="AB_hydrolase_fold"/>
</dbReference>
<dbReference type="InterPro" id="IPR013595">
    <property type="entry name" value="Pept_S33_TAP-like_C"/>
</dbReference>
<gene>
    <name evidence="4" type="ORF">PghCCS26_12360</name>
</gene>
<evidence type="ECO:0000259" key="3">
    <source>
        <dbReference type="Pfam" id="PF08386"/>
    </source>
</evidence>
<keyword evidence="1 4" id="KW-0378">Hydrolase</keyword>